<comment type="similarity">
    <text evidence="2">Belongs to the GtrA family.</text>
</comment>
<evidence type="ECO:0000256" key="2">
    <source>
        <dbReference type="ARBA" id="ARBA00009399"/>
    </source>
</evidence>
<name>A0A2H0W7T1_9BACT</name>
<feature type="domain" description="GtrA/DPMS transmembrane" evidence="7">
    <location>
        <begin position="14"/>
        <end position="136"/>
    </location>
</feature>
<gene>
    <name evidence="8" type="ORF">COT78_03640</name>
</gene>
<feature type="transmembrane region" description="Helical" evidence="6">
    <location>
        <begin position="12"/>
        <end position="34"/>
    </location>
</feature>
<evidence type="ECO:0000256" key="3">
    <source>
        <dbReference type="ARBA" id="ARBA00022692"/>
    </source>
</evidence>
<dbReference type="Proteomes" id="UP000231382">
    <property type="component" value="Unassembled WGS sequence"/>
</dbReference>
<comment type="caution">
    <text evidence="8">The sequence shown here is derived from an EMBL/GenBank/DDBJ whole genome shotgun (WGS) entry which is preliminary data.</text>
</comment>
<dbReference type="GO" id="GO:0000271">
    <property type="term" value="P:polysaccharide biosynthetic process"/>
    <property type="evidence" value="ECO:0007669"/>
    <property type="project" value="InterPro"/>
</dbReference>
<keyword evidence="5 6" id="KW-0472">Membrane</keyword>
<feature type="transmembrane region" description="Helical" evidence="6">
    <location>
        <begin position="78"/>
        <end position="97"/>
    </location>
</feature>
<evidence type="ECO:0000256" key="6">
    <source>
        <dbReference type="SAM" id="Phobius"/>
    </source>
</evidence>
<comment type="subcellular location">
    <subcellularLocation>
        <location evidence="1">Membrane</location>
        <topology evidence="1">Multi-pass membrane protein</topology>
    </subcellularLocation>
</comment>
<protein>
    <recommendedName>
        <fullName evidence="7">GtrA/DPMS transmembrane domain-containing protein</fullName>
    </recommendedName>
</protein>
<dbReference type="InterPro" id="IPR007267">
    <property type="entry name" value="GtrA_DPMS_TM"/>
</dbReference>
<keyword evidence="3 6" id="KW-0812">Transmembrane</keyword>
<evidence type="ECO:0000313" key="9">
    <source>
        <dbReference type="Proteomes" id="UP000231382"/>
    </source>
</evidence>
<accession>A0A2H0W7T1</accession>
<organism evidence="8 9">
    <name type="scientific">Candidatus Berkelbacteria bacterium CG10_big_fil_rev_8_21_14_0_10_43_13</name>
    <dbReference type="NCBI Taxonomy" id="1974514"/>
    <lineage>
        <taxon>Bacteria</taxon>
        <taxon>Candidatus Berkelbacteria</taxon>
    </lineage>
</organism>
<evidence type="ECO:0000313" key="8">
    <source>
        <dbReference type="EMBL" id="PIS07407.1"/>
    </source>
</evidence>
<dbReference type="PANTHER" id="PTHR38459:SF1">
    <property type="entry name" value="PROPHAGE BACTOPRENOL-LINKED GLUCOSE TRANSLOCASE HOMOLOG"/>
    <property type="match status" value="1"/>
</dbReference>
<reference evidence="9" key="1">
    <citation type="submission" date="2017-09" db="EMBL/GenBank/DDBJ databases">
        <title>Depth-based differentiation of microbial function through sediment-hosted aquifers and enrichment of novel symbionts in the deep terrestrial subsurface.</title>
        <authorList>
            <person name="Probst A.J."/>
            <person name="Ladd B."/>
            <person name="Jarett J.K."/>
            <person name="Geller-Mcgrath D.E."/>
            <person name="Sieber C.M.K."/>
            <person name="Emerson J.B."/>
            <person name="Anantharaman K."/>
            <person name="Thomas B.C."/>
            <person name="Malmstrom R."/>
            <person name="Stieglmeier M."/>
            <person name="Klingl A."/>
            <person name="Woyke T."/>
            <person name="Ryan C.M."/>
            <person name="Banfield J.F."/>
        </authorList>
    </citation>
    <scope>NUCLEOTIDE SEQUENCE [LARGE SCALE GENOMIC DNA]</scope>
</reference>
<dbReference type="GO" id="GO:0005886">
    <property type="term" value="C:plasma membrane"/>
    <property type="evidence" value="ECO:0007669"/>
    <property type="project" value="TreeGrafter"/>
</dbReference>
<evidence type="ECO:0000259" key="7">
    <source>
        <dbReference type="Pfam" id="PF04138"/>
    </source>
</evidence>
<sequence length="138" mass="15753">MVEAKKESFVQFLKFSLVGITNTLVDWVVFYFLVSTFLGDQHSTAKAISFIVAVLNSFLWNTIWTFKNEYKNSDAKSAVFIKFVIISLVGWGVNLYVFNFSSVAMTFQVFNRDLLPLVFASTAAIIVNFFGNKLWAYK</sequence>
<dbReference type="AlphaFoldDB" id="A0A2H0W7T1"/>
<feature type="transmembrane region" description="Helical" evidence="6">
    <location>
        <begin position="46"/>
        <end position="66"/>
    </location>
</feature>
<evidence type="ECO:0000256" key="4">
    <source>
        <dbReference type="ARBA" id="ARBA00022989"/>
    </source>
</evidence>
<dbReference type="EMBL" id="PEZW01000025">
    <property type="protein sequence ID" value="PIS07407.1"/>
    <property type="molecule type" value="Genomic_DNA"/>
</dbReference>
<dbReference type="Pfam" id="PF04138">
    <property type="entry name" value="GtrA_DPMS_TM"/>
    <property type="match status" value="1"/>
</dbReference>
<dbReference type="PANTHER" id="PTHR38459">
    <property type="entry name" value="PROPHAGE BACTOPRENOL-LINKED GLUCOSE TRANSLOCASE HOMOLOG"/>
    <property type="match status" value="1"/>
</dbReference>
<proteinExistence type="inferred from homology"/>
<keyword evidence="4 6" id="KW-1133">Transmembrane helix</keyword>
<evidence type="ECO:0000256" key="1">
    <source>
        <dbReference type="ARBA" id="ARBA00004141"/>
    </source>
</evidence>
<feature type="transmembrane region" description="Helical" evidence="6">
    <location>
        <begin position="117"/>
        <end position="136"/>
    </location>
</feature>
<evidence type="ECO:0000256" key="5">
    <source>
        <dbReference type="ARBA" id="ARBA00023136"/>
    </source>
</evidence>
<dbReference type="InterPro" id="IPR051401">
    <property type="entry name" value="GtrA_CellWall_Glycosyl"/>
</dbReference>